<dbReference type="PANTHER" id="PTHR21066:SF3">
    <property type="entry name" value="IP02236P"/>
    <property type="match status" value="1"/>
</dbReference>
<dbReference type="KEGG" id="btab:109034040"/>
<dbReference type="GO" id="GO:0005576">
    <property type="term" value="C:extracellular region"/>
    <property type="evidence" value="ECO:0007669"/>
    <property type="project" value="UniProtKB-SubCell"/>
</dbReference>
<evidence type="ECO:0000256" key="3">
    <source>
        <dbReference type="ARBA" id="ARBA00022525"/>
    </source>
</evidence>
<dbReference type="AlphaFoldDB" id="A0A097BTY7"/>
<dbReference type="InterPro" id="IPR036728">
    <property type="entry name" value="PBP_GOBP_sf"/>
</dbReference>
<dbReference type="InterPro" id="IPR054577">
    <property type="entry name" value="OBP47-like_dom"/>
</dbReference>
<dbReference type="OrthoDB" id="7730192at2759"/>
<comment type="subcellular location">
    <subcellularLocation>
        <location evidence="1">Secreted</location>
    </subcellularLocation>
</comment>
<evidence type="ECO:0000256" key="1">
    <source>
        <dbReference type="ARBA" id="ARBA00004613"/>
    </source>
</evidence>
<evidence type="ECO:0000256" key="4">
    <source>
        <dbReference type="SAM" id="MobiDB-lite"/>
    </source>
</evidence>
<name>A0A097BTY7_BEMTA</name>
<dbReference type="PANTHER" id="PTHR21066">
    <property type="entry name" value="ODORANT-BINDING PROTEIN 59A-RELATED"/>
    <property type="match status" value="1"/>
</dbReference>
<feature type="region of interest" description="Disordered" evidence="4">
    <location>
        <begin position="103"/>
        <end position="127"/>
    </location>
</feature>
<sequence length="247" mass="27477">MAMRALIGLFLVAAFFVQRCKAESTTPIPMPEEEDELPARFRSRVVRSASEEKSKEDSSEECGPPQHHHPHPHKPPPECCKGLPRPCNPTEDKKAWDTCVNKLSKKNPTTPQPTTQANGGKPGHGPMHGIDKQCMVECVYNETGLLTPDMKLQEAKISQKLTDKLKDTKFASMAPSVISKCFEKAKNAKDPKECKSGAGEFSKCVNRELFMNCPTESWTNSEECQKMKEKLTKCPNMPVPMSPPPKP</sequence>
<dbReference type="SMR" id="A0A097BTY7"/>
<evidence type="ECO:0000313" key="7">
    <source>
        <dbReference type="EMBL" id="AIS71883.1"/>
    </source>
</evidence>
<dbReference type="SUPFAM" id="SSF47565">
    <property type="entry name" value="Insect pheromone/odorant-binding proteins"/>
    <property type="match status" value="1"/>
</dbReference>
<dbReference type="Gene3D" id="1.10.238.270">
    <property type="match status" value="1"/>
</dbReference>
<dbReference type="Pfam" id="PF22651">
    <property type="entry name" value="OBP47_like"/>
    <property type="match status" value="1"/>
</dbReference>
<evidence type="ECO:0000259" key="6">
    <source>
        <dbReference type="Pfam" id="PF22651"/>
    </source>
</evidence>
<dbReference type="GO" id="GO:0005549">
    <property type="term" value="F:odorant binding"/>
    <property type="evidence" value="ECO:0007669"/>
    <property type="project" value="InterPro"/>
</dbReference>
<keyword evidence="5" id="KW-0732">Signal</keyword>
<gene>
    <name evidence="7" type="primary">obp2</name>
</gene>
<keyword evidence="3" id="KW-0964">Secreted</keyword>
<comment type="similarity">
    <text evidence="2">Belongs to the PBP/GOBP family.</text>
</comment>
<feature type="signal peptide" evidence="5">
    <location>
        <begin position="1"/>
        <end position="22"/>
    </location>
</feature>
<dbReference type="CTD" id="42506"/>
<evidence type="ECO:0000256" key="2">
    <source>
        <dbReference type="ARBA" id="ARBA00008098"/>
    </source>
</evidence>
<protein>
    <submittedName>
        <fullName evidence="7">Odorant-binding protein 2</fullName>
    </submittedName>
</protein>
<feature type="domain" description="OBP47-like" evidence="6">
    <location>
        <begin position="129"/>
        <end position="229"/>
    </location>
</feature>
<dbReference type="InterPro" id="IPR052295">
    <property type="entry name" value="Odorant-binding_protein"/>
</dbReference>
<dbReference type="EMBL" id="KM115574">
    <property type="protein sequence ID" value="AIS71883.1"/>
    <property type="molecule type" value="mRNA"/>
</dbReference>
<organism evidence="7">
    <name type="scientific">Bemisia tabaci</name>
    <name type="common">Sweetpotato whitefly</name>
    <name type="synonym">Aleurodes tabaci</name>
    <dbReference type="NCBI Taxonomy" id="7038"/>
    <lineage>
        <taxon>Eukaryota</taxon>
        <taxon>Metazoa</taxon>
        <taxon>Ecdysozoa</taxon>
        <taxon>Arthropoda</taxon>
        <taxon>Hexapoda</taxon>
        <taxon>Insecta</taxon>
        <taxon>Pterygota</taxon>
        <taxon>Neoptera</taxon>
        <taxon>Paraneoptera</taxon>
        <taxon>Hemiptera</taxon>
        <taxon>Sternorrhyncha</taxon>
        <taxon>Aleyrodoidea</taxon>
        <taxon>Aleyrodidae</taxon>
        <taxon>Aleyrodinae</taxon>
        <taxon>Bemisia</taxon>
    </lineage>
</organism>
<reference evidence="7" key="1">
    <citation type="submission" date="2014-07" db="EMBL/GenBank/DDBJ databases">
        <authorList>
            <person name="Xie H."/>
            <person name="Picimbon J.-F."/>
        </authorList>
    </citation>
    <scope>NUCLEOTIDE SEQUENCE</scope>
</reference>
<accession>A0A097BTY7</accession>
<proteinExistence type="evidence at transcript level"/>
<feature type="region of interest" description="Disordered" evidence="4">
    <location>
        <begin position="26"/>
        <end position="76"/>
    </location>
</feature>
<feature type="chain" id="PRO_5001933142" evidence="5">
    <location>
        <begin position="23"/>
        <end position="247"/>
    </location>
</feature>
<evidence type="ECO:0000256" key="5">
    <source>
        <dbReference type="SAM" id="SignalP"/>
    </source>
</evidence>